<dbReference type="EMBL" id="CAXITT010000698">
    <property type="protein sequence ID" value="CAL1545326.1"/>
    <property type="molecule type" value="Genomic_DNA"/>
</dbReference>
<feature type="non-terminal residue" evidence="1">
    <location>
        <position position="100"/>
    </location>
</feature>
<dbReference type="AlphaFoldDB" id="A0AAV2IEJ6"/>
<comment type="caution">
    <text evidence="1">The sequence shown here is derived from an EMBL/GenBank/DDBJ whole genome shotgun (WGS) entry which is preliminary data.</text>
</comment>
<gene>
    <name evidence="1" type="ORF">GSLYS_00018809001</name>
</gene>
<evidence type="ECO:0000313" key="2">
    <source>
        <dbReference type="Proteomes" id="UP001497497"/>
    </source>
</evidence>
<dbReference type="Proteomes" id="UP001497497">
    <property type="component" value="Unassembled WGS sequence"/>
</dbReference>
<proteinExistence type="predicted"/>
<evidence type="ECO:0000313" key="1">
    <source>
        <dbReference type="EMBL" id="CAL1545326.1"/>
    </source>
</evidence>
<name>A0AAV2IEJ6_LYMST</name>
<sequence length="100" mass="11237">MAHVLQISPTRLIKITATVLMNAYVATFSSSSSDTSTEISPEFLPLLENLRNVLCRISEMKVAVILGHDMLTKFKSVGEKKLAIQKFTHFVELWHDSTDD</sequence>
<keyword evidence="2" id="KW-1185">Reference proteome</keyword>
<accession>A0AAV2IEJ6</accession>
<protein>
    <submittedName>
        <fullName evidence="1">Uncharacterized protein</fullName>
    </submittedName>
</protein>
<organism evidence="1 2">
    <name type="scientific">Lymnaea stagnalis</name>
    <name type="common">Great pond snail</name>
    <name type="synonym">Helix stagnalis</name>
    <dbReference type="NCBI Taxonomy" id="6523"/>
    <lineage>
        <taxon>Eukaryota</taxon>
        <taxon>Metazoa</taxon>
        <taxon>Spiralia</taxon>
        <taxon>Lophotrochozoa</taxon>
        <taxon>Mollusca</taxon>
        <taxon>Gastropoda</taxon>
        <taxon>Heterobranchia</taxon>
        <taxon>Euthyneura</taxon>
        <taxon>Panpulmonata</taxon>
        <taxon>Hygrophila</taxon>
        <taxon>Lymnaeoidea</taxon>
        <taxon>Lymnaeidae</taxon>
        <taxon>Lymnaea</taxon>
    </lineage>
</organism>
<reference evidence="1 2" key="1">
    <citation type="submission" date="2024-04" db="EMBL/GenBank/DDBJ databases">
        <authorList>
            <consortium name="Genoscope - CEA"/>
            <person name="William W."/>
        </authorList>
    </citation>
    <scope>NUCLEOTIDE SEQUENCE [LARGE SCALE GENOMIC DNA]</scope>
</reference>